<feature type="region of interest" description="Disordered" evidence="1">
    <location>
        <begin position="20"/>
        <end position="98"/>
    </location>
</feature>
<keyword evidence="3" id="KW-1185">Reference proteome</keyword>
<dbReference type="AlphaFoldDB" id="A0AAN8F3S0"/>
<reference evidence="2 3" key="1">
    <citation type="submission" date="2019-10" db="EMBL/GenBank/DDBJ databases">
        <title>Assembly and Annotation for the nematode Trichostrongylus colubriformis.</title>
        <authorList>
            <person name="Martin J."/>
        </authorList>
    </citation>
    <scope>NUCLEOTIDE SEQUENCE [LARGE SCALE GENOMIC DNA]</scope>
    <source>
        <strain evidence="2">G859</strain>
        <tissue evidence="2">Whole worm</tissue>
    </source>
</reference>
<dbReference type="Proteomes" id="UP001331761">
    <property type="component" value="Unassembled WGS sequence"/>
</dbReference>
<proteinExistence type="predicted"/>
<gene>
    <name evidence="2" type="ORF">GCK32_000298</name>
</gene>
<dbReference type="EMBL" id="WIXE01021108">
    <property type="protein sequence ID" value="KAK5968694.1"/>
    <property type="molecule type" value="Genomic_DNA"/>
</dbReference>
<evidence type="ECO:0000313" key="2">
    <source>
        <dbReference type="EMBL" id="KAK5968694.1"/>
    </source>
</evidence>
<name>A0AAN8F3S0_TRICO</name>
<accession>A0AAN8F3S0</accession>
<organism evidence="2 3">
    <name type="scientific">Trichostrongylus colubriformis</name>
    <name type="common">Black scour worm</name>
    <dbReference type="NCBI Taxonomy" id="6319"/>
    <lineage>
        <taxon>Eukaryota</taxon>
        <taxon>Metazoa</taxon>
        <taxon>Ecdysozoa</taxon>
        <taxon>Nematoda</taxon>
        <taxon>Chromadorea</taxon>
        <taxon>Rhabditida</taxon>
        <taxon>Rhabditina</taxon>
        <taxon>Rhabditomorpha</taxon>
        <taxon>Strongyloidea</taxon>
        <taxon>Trichostrongylidae</taxon>
        <taxon>Trichostrongylus</taxon>
    </lineage>
</organism>
<protein>
    <submittedName>
        <fullName evidence="2">Uncharacterized protein</fullName>
    </submittedName>
</protein>
<evidence type="ECO:0000313" key="3">
    <source>
        <dbReference type="Proteomes" id="UP001331761"/>
    </source>
</evidence>
<comment type="caution">
    <text evidence="2">The sequence shown here is derived from an EMBL/GenBank/DDBJ whole genome shotgun (WGS) entry which is preliminary data.</text>
</comment>
<sequence length="223" mass="24885">MPLLMMNSYLILVSNGAVSDHSTADGQEEEKSSHSDDSGSSVRLRNDLDTVSDAVVKETKKALPKLRSCQGNRSPRSPTKRKAPAEKASQEPSSVEPRTQISNMKNLLRGGGTLMMNAAENMKMLTRQSEPTLRLVLLIKEAERRLKFYQGQTTSVMRDVLNSISTIVHSWKTFETVSKKIEKNASDTVNPSDVNDANVSFTTRWDEIHQDVKGSFRENSDKK</sequence>
<evidence type="ECO:0000256" key="1">
    <source>
        <dbReference type="SAM" id="MobiDB-lite"/>
    </source>
</evidence>